<dbReference type="EMBL" id="RRCH01000029">
    <property type="protein sequence ID" value="RRJ29184.1"/>
    <property type="molecule type" value="Genomic_DNA"/>
</dbReference>
<dbReference type="Pfam" id="PF23960">
    <property type="entry name" value="DUF7289"/>
    <property type="match status" value="1"/>
</dbReference>
<evidence type="ECO:0000256" key="1">
    <source>
        <dbReference type="SAM" id="Phobius"/>
    </source>
</evidence>
<sequence length="237" mass="24793">MSGSDRGQSHVVGIALLVGVTVISIAAITASVGVLIDQQVASADAIRVADGMEAAFDPKGTSGVRRDRLPFADGTLRPVDRQLRLIDGTTVVRSIDTDALVFTSGDQRVTFAAGAIMRGSAGEAWLHAKPMITAPPNGSTLIVGAPVIGTPDTVSGSGTTVTIEQNVTHERSVIGNATDAVSIETTTPGPLSWYFSERGAAVERQDLDGDGVESIIVTFRGERQTYLIVHELNVEVI</sequence>
<organism evidence="2 3">
    <name type="scientific">Halocatena pleomorpha</name>
    <dbReference type="NCBI Taxonomy" id="1785090"/>
    <lineage>
        <taxon>Archaea</taxon>
        <taxon>Methanobacteriati</taxon>
        <taxon>Methanobacteriota</taxon>
        <taxon>Stenosarchaea group</taxon>
        <taxon>Halobacteria</taxon>
        <taxon>Halobacteriales</taxon>
        <taxon>Natronomonadaceae</taxon>
        <taxon>Halocatena</taxon>
    </lineage>
</organism>
<keyword evidence="1" id="KW-0472">Membrane</keyword>
<accession>A0A3P3R726</accession>
<proteinExistence type="predicted"/>
<reference evidence="2 3" key="1">
    <citation type="submission" date="2018-11" db="EMBL/GenBank/DDBJ databases">
        <title>Taxonoimc description of Halomarina strain SPP-AMP-1.</title>
        <authorList>
            <person name="Pal Y."/>
            <person name="Srinivasana K."/>
            <person name="Verma A."/>
            <person name="Kumar P."/>
        </authorList>
    </citation>
    <scope>NUCLEOTIDE SEQUENCE [LARGE SCALE GENOMIC DNA]</scope>
    <source>
        <strain evidence="2 3">SPP-AMP-1</strain>
    </source>
</reference>
<gene>
    <name evidence="2" type="ORF">EIK79_13690</name>
</gene>
<feature type="transmembrane region" description="Helical" evidence="1">
    <location>
        <begin position="12"/>
        <end position="36"/>
    </location>
</feature>
<protein>
    <submittedName>
        <fullName evidence="2">Type IV pilin</fullName>
    </submittedName>
</protein>
<keyword evidence="3" id="KW-1185">Reference proteome</keyword>
<dbReference type="InterPro" id="IPR055713">
    <property type="entry name" value="DUF7289"/>
</dbReference>
<evidence type="ECO:0000313" key="2">
    <source>
        <dbReference type="EMBL" id="RRJ29184.1"/>
    </source>
</evidence>
<keyword evidence="1" id="KW-0812">Transmembrane</keyword>
<dbReference type="RefSeq" id="WP_124955672.1">
    <property type="nucleotide sequence ID" value="NZ_RRCH01000029.1"/>
</dbReference>
<name>A0A3P3R726_9EURY</name>
<comment type="caution">
    <text evidence="2">The sequence shown here is derived from an EMBL/GenBank/DDBJ whole genome shotgun (WGS) entry which is preliminary data.</text>
</comment>
<dbReference type="AlphaFoldDB" id="A0A3P3R726"/>
<dbReference type="OrthoDB" id="282668at2157"/>
<evidence type="ECO:0000313" key="3">
    <source>
        <dbReference type="Proteomes" id="UP000282322"/>
    </source>
</evidence>
<keyword evidence="1" id="KW-1133">Transmembrane helix</keyword>
<dbReference type="Proteomes" id="UP000282322">
    <property type="component" value="Unassembled WGS sequence"/>
</dbReference>